<dbReference type="Proteomes" id="UP000276133">
    <property type="component" value="Unassembled WGS sequence"/>
</dbReference>
<feature type="compositionally biased region" description="Low complexity" evidence="1">
    <location>
        <begin position="839"/>
        <end position="849"/>
    </location>
</feature>
<evidence type="ECO:0000313" key="3">
    <source>
        <dbReference type="Proteomes" id="UP000276133"/>
    </source>
</evidence>
<gene>
    <name evidence="2" type="ORF">BpHYR1_013298</name>
</gene>
<proteinExistence type="predicted"/>
<feature type="region of interest" description="Disordered" evidence="1">
    <location>
        <begin position="835"/>
        <end position="885"/>
    </location>
</feature>
<accession>A0A3M7R580</accession>
<feature type="non-terminal residue" evidence="2">
    <location>
        <position position="1714"/>
    </location>
</feature>
<feature type="compositionally biased region" description="Basic and acidic residues" evidence="1">
    <location>
        <begin position="1252"/>
        <end position="1261"/>
    </location>
</feature>
<feature type="compositionally biased region" description="Polar residues" evidence="1">
    <location>
        <begin position="1349"/>
        <end position="1359"/>
    </location>
</feature>
<feature type="compositionally biased region" description="Basic and acidic residues" evidence="1">
    <location>
        <begin position="1017"/>
        <end position="1031"/>
    </location>
</feature>
<feature type="compositionally biased region" description="Basic and acidic residues" evidence="1">
    <location>
        <begin position="476"/>
        <end position="490"/>
    </location>
</feature>
<feature type="region of interest" description="Disordered" evidence="1">
    <location>
        <begin position="532"/>
        <end position="556"/>
    </location>
</feature>
<feature type="region of interest" description="Disordered" evidence="1">
    <location>
        <begin position="1239"/>
        <end position="1261"/>
    </location>
</feature>
<feature type="region of interest" description="Disordered" evidence="1">
    <location>
        <begin position="1649"/>
        <end position="1669"/>
    </location>
</feature>
<evidence type="ECO:0000313" key="2">
    <source>
        <dbReference type="EMBL" id="RNA18609.1"/>
    </source>
</evidence>
<protein>
    <submittedName>
        <fullName evidence="2">Uncharacterized protein</fullName>
    </submittedName>
</protein>
<feature type="compositionally biased region" description="Polar residues" evidence="1">
    <location>
        <begin position="1130"/>
        <end position="1141"/>
    </location>
</feature>
<feature type="compositionally biased region" description="Polar residues" evidence="1">
    <location>
        <begin position="1649"/>
        <end position="1667"/>
    </location>
</feature>
<feature type="region of interest" description="Disordered" evidence="1">
    <location>
        <begin position="1124"/>
        <end position="1144"/>
    </location>
</feature>
<feature type="compositionally biased region" description="Polar residues" evidence="1">
    <location>
        <begin position="1240"/>
        <end position="1251"/>
    </location>
</feature>
<feature type="region of interest" description="Disordered" evidence="1">
    <location>
        <begin position="65"/>
        <end position="85"/>
    </location>
</feature>
<reference evidence="2 3" key="1">
    <citation type="journal article" date="2018" name="Sci. Rep.">
        <title>Genomic signatures of local adaptation to the degree of environmental predictability in rotifers.</title>
        <authorList>
            <person name="Franch-Gras L."/>
            <person name="Hahn C."/>
            <person name="Garcia-Roger E.M."/>
            <person name="Carmona M.J."/>
            <person name="Serra M."/>
            <person name="Gomez A."/>
        </authorList>
    </citation>
    <scope>NUCLEOTIDE SEQUENCE [LARGE SCALE GENOMIC DNA]</scope>
    <source>
        <strain evidence="2">HYR1</strain>
    </source>
</reference>
<keyword evidence="3" id="KW-1185">Reference proteome</keyword>
<feature type="compositionally biased region" description="Acidic residues" evidence="1">
    <location>
        <begin position="857"/>
        <end position="866"/>
    </location>
</feature>
<sequence>MVNRKNTWSFEKTYGQLKKQSMVILINSCNNQSRPSSVQQGFKEIKSKRRVSLNDSIEDERHLLKKPSPNRSYSEGYLNDNNDTDIDQDFDCSNSDLSTHRNIFMEPDQRGAARSSSFERQSPIHQLEDQIQFYERVKDTFLANLDKPACLSPQSSSPKRRRSTSSEQKFLQCDKLVYKVCDNGDHATLSELTMQMPREHRLVQSVSVPAIVVHETRKENEKSIENYGCHGNRDQNIDKSTEKASFRAEQIFNQQHSTQSLKQQCDKFTRTKLCSFLSSASKQRHKMDDQPHLATCSTDSRVLLHCDDEPDEFFVAISSQSLRTGSCPEFYWHRSAKCSPKRARSQTDLVALKSYENITQSNYVQMINSMIHGAVSDMADPDYADYLKRHVQGLFDNLAPVLMKSKSNEEIAMASPSRLKISPSQTMPKSLSFDFELLADHAADDAMDFSKFGLGIRDHASSDDSLRSDELERSFLHSHSDDDSETRRLIPTDSDDDDDEDEDGEKRAQSAELSDSLEDDVIIECKIDYRVKSGSDSDSSSTDSDEMEGRSCSAYDNMKERAGMSGEEPESAMLSTSVHSVNSLVNETLASLASLNSEEKSGDEEDGPEFILADDFADLDENWLQEDDWFGCGTMRPAESMHSVRQLEPIAEEEEEIVLKKSHDLKDLFDSVENFKISFEYKYRPESEKLRSQECNISSLLGSTAPTVQKQRSSVHSGHQKGLTLTQQNEQQSSCVDMKIGEEVRETHNGESVSGCVEQVQKNCFIQIGKVDHTLTEKIDDDEHQVEVNKDLESEHGQGKDNDRVPNENNGESLAECFEEIQKNCFLQVEIDHREQNDESLTSQESSETLTEKVDPEENLEEVQEDLESKNNQGSDNNSVQNDKNGESLTECFEEIQKNCFLQVEIDHREQNDELFKIQESCETLTEKVDPEENLEEVQEDLQSKNNQGSDIKSVQNDKNGENLTECFEEIQKNCFLQVEIDHRDQNDELFKIQESCETLTEKIDDDEHQVEVHRDLESEYGKEKGNDRAQNENNGESLTECFEEIQKNCFLQVEIDHREQNDESLESGKNIDHIHSDHSLESIAHQKVEVKHQNDESLTSQGSCETLTEKFDDEKYQVEVHRELESKNNQRSGNKSAQNDKNGESLTECFEEIQKNCFLQVEIDHIDQNDELFTIQESCGTFTEINDFKIYSIESENGHESDNKKVQNDENGENLTECFEEIQKNCFLQVKIEHKGQNDESLTSQESCETLTEKVDPEENLEEVHRDLEGEYGQGSDNNSVQNDKNGESLTECFEEIQKNCFLQVEIDHREQNDESLESGKNIDHIHSDHSLESIAQQKVEVKHQNDESLTSQGSCETLTEKFDDEKYQVEVHRELESEHGQGKDNDRAPNENNGERLTECFEEIQKNCFLQVEIDHREQHDESLTSQKSCETFADKNDQTSGNNRAPSPAGCFEETKIEIKDQEEHDESLTSQTESSETLAEDSIVHLQINQDKISDNNTFNLTQETNESIGNQSLTSWYEHIETNRCLLQVQIKHKDQHDESLTSQESCDQELEIKCQKNESVDSDTILNETLTEDQAETSLHGKHGAASKSCSSIETTSEKCEETQKDSVLETRYCEWCESDSGSDALPSQKRADMQKDSLLDTQYTANGDDTSSSECQSADNVTDEEEIHVEYFEYVISNDLYEQVHAAECPIERKCDSELDLSKLELN</sequence>
<evidence type="ECO:0000256" key="1">
    <source>
        <dbReference type="SAM" id="MobiDB-lite"/>
    </source>
</evidence>
<feature type="region of interest" description="Disordered" evidence="1">
    <location>
        <begin position="1376"/>
        <end position="1395"/>
    </location>
</feature>
<feature type="compositionally biased region" description="Acidic residues" evidence="1">
    <location>
        <begin position="493"/>
        <end position="503"/>
    </location>
</feature>
<comment type="caution">
    <text evidence="2">The sequence shown here is derived from an EMBL/GenBank/DDBJ whole genome shotgun (WGS) entry which is preliminary data.</text>
</comment>
<feature type="compositionally biased region" description="Polar residues" evidence="1">
    <location>
        <begin position="870"/>
        <end position="883"/>
    </location>
</feature>
<feature type="region of interest" description="Disordered" evidence="1">
    <location>
        <begin position="1341"/>
        <end position="1365"/>
    </location>
</feature>
<dbReference type="EMBL" id="REGN01004204">
    <property type="protein sequence ID" value="RNA18609.1"/>
    <property type="molecule type" value="Genomic_DNA"/>
</dbReference>
<organism evidence="2 3">
    <name type="scientific">Brachionus plicatilis</name>
    <name type="common">Marine rotifer</name>
    <name type="synonym">Brachionus muelleri</name>
    <dbReference type="NCBI Taxonomy" id="10195"/>
    <lineage>
        <taxon>Eukaryota</taxon>
        <taxon>Metazoa</taxon>
        <taxon>Spiralia</taxon>
        <taxon>Gnathifera</taxon>
        <taxon>Rotifera</taxon>
        <taxon>Eurotatoria</taxon>
        <taxon>Monogononta</taxon>
        <taxon>Pseudotrocha</taxon>
        <taxon>Ploima</taxon>
        <taxon>Brachionidae</taxon>
        <taxon>Brachionus</taxon>
    </lineage>
</organism>
<feature type="region of interest" description="Disordered" evidence="1">
    <location>
        <begin position="476"/>
        <end position="515"/>
    </location>
</feature>
<name>A0A3M7R580_BRAPC</name>
<feature type="region of interest" description="Disordered" evidence="1">
    <location>
        <begin position="1017"/>
        <end position="1036"/>
    </location>
</feature>